<dbReference type="Pfam" id="PF00830">
    <property type="entry name" value="Ribosomal_L28"/>
    <property type="match status" value="1"/>
</dbReference>
<name>A0A1X6NM40_PORUM</name>
<dbReference type="GO" id="GO:0006412">
    <property type="term" value="P:translation"/>
    <property type="evidence" value="ECO:0007669"/>
    <property type="project" value="InterPro"/>
</dbReference>
<keyword evidence="3" id="KW-0687">Ribonucleoprotein</keyword>
<feature type="compositionally biased region" description="Low complexity" evidence="7">
    <location>
        <begin position="130"/>
        <end position="144"/>
    </location>
</feature>
<dbReference type="PANTHER" id="PTHR13528:SF2">
    <property type="entry name" value="LARGE RIBOSOMAL SUBUNIT PROTEIN BL28M"/>
    <property type="match status" value="1"/>
</dbReference>
<keyword evidence="2" id="KW-0689">Ribosomal protein</keyword>
<dbReference type="AlphaFoldDB" id="A0A1X6NM40"/>
<dbReference type="Proteomes" id="UP000218209">
    <property type="component" value="Unassembled WGS sequence"/>
</dbReference>
<evidence type="ECO:0000256" key="7">
    <source>
        <dbReference type="SAM" id="MobiDB-lite"/>
    </source>
</evidence>
<accession>A0A1X6NM40</accession>
<dbReference type="GO" id="GO:0005762">
    <property type="term" value="C:mitochondrial large ribosomal subunit"/>
    <property type="evidence" value="ECO:0007669"/>
    <property type="project" value="TreeGrafter"/>
</dbReference>
<evidence type="ECO:0000256" key="1">
    <source>
        <dbReference type="ARBA" id="ARBA00008760"/>
    </source>
</evidence>
<dbReference type="EMBL" id="KV919473">
    <property type="protein sequence ID" value="OSX69610.1"/>
    <property type="molecule type" value="Genomic_DNA"/>
</dbReference>
<dbReference type="FunFam" id="2.30.170.40:FF:000003">
    <property type="entry name" value="54S ribosomal protein L24"/>
    <property type="match status" value="1"/>
</dbReference>
<proteinExistence type="inferred from homology"/>
<evidence type="ECO:0000313" key="9">
    <source>
        <dbReference type="Proteomes" id="UP000218209"/>
    </source>
</evidence>
<evidence type="ECO:0000313" key="8">
    <source>
        <dbReference type="EMBL" id="OSX69610.1"/>
    </source>
</evidence>
<gene>
    <name evidence="8" type="ORF">BU14_1353s0002</name>
</gene>
<organism evidence="8 9">
    <name type="scientific">Porphyra umbilicalis</name>
    <name type="common">Purple laver</name>
    <name type="synonym">Red alga</name>
    <dbReference type="NCBI Taxonomy" id="2786"/>
    <lineage>
        <taxon>Eukaryota</taxon>
        <taxon>Rhodophyta</taxon>
        <taxon>Bangiophyceae</taxon>
        <taxon>Bangiales</taxon>
        <taxon>Bangiaceae</taxon>
        <taxon>Porphyra</taxon>
    </lineage>
</organism>
<evidence type="ECO:0000256" key="6">
    <source>
        <dbReference type="ARBA" id="ARBA00035447"/>
    </source>
</evidence>
<dbReference type="PANTHER" id="PTHR13528">
    <property type="entry name" value="39S RIBOSOMAL PROTEIN L28, MITOCHONDRIAL"/>
    <property type="match status" value="1"/>
</dbReference>
<protein>
    <recommendedName>
        <fullName evidence="4">Large ribosomal subunit protein bL28c</fullName>
    </recommendedName>
    <alternativeName>
        <fullName evidence="6">50S ribosomal protein L28, chloroplastic</fullName>
    </alternativeName>
    <alternativeName>
        <fullName evidence="5">Large ribosomal subunit protein bL28m</fullName>
    </alternativeName>
</protein>
<evidence type="ECO:0000256" key="3">
    <source>
        <dbReference type="ARBA" id="ARBA00023274"/>
    </source>
</evidence>
<dbReference type="Gene3D" id="2.30.170.40">
    <property type="entry name" value="Ribosomal protein L28/L24"/>
    <property type="match status" value="1"/>
</dbReference>
<dbReference type="HAMAP" id="MF_00373">
    <property type="entry name" value="Ribosomal_bL28"/>
    <property type="match status" value="1"/>
</dbReference>
<keyword evidence="9" id="KW-1185">Reference proteome</keyword>
<dbReference type="GO" id="GO:0003735">
    <property type="term" value="F:structural constituent of ribosome"/>
    <property type="evidence" value="ECO:0007669"/>
    <property type="project" value="InterPro"/>
</dbReference>
<dbReference type="InterPro" id="IPR034704">
    <property type="entry name" value="Ribosomal_bL28/bL31-like_sf"/>
</dbReference>
<dbReference type="OrthoDB" id="361870at2759"/>
<comment type="similarity">
    <text evidence="1">Belongs to the bacterial ribosomal protein bL28 family.</text>
</comment>
<evidence type="ECO:0000256" key="4">
    <source>
        <dbReference type="ARBA" id="ARBA00035265"/>
    </source>
</evidence>
<sequence length="152" mass="15792">MALRPTSAALEWFKRGARGLFGGKQTRTGNKVSHAENKSRRKWKPNVFDKRLYSATLDRTVRWKVTAAALRTVKKKGGLDEYLLGTSEAGLRFPTAIAMKHEVAAARAAAAAARGGEGAGVGLAAAVEGAPTPAAPGVATRAGGLPKTDAPG</sequence>
<dbReference type="InterPro" id="IPR026569">
    <property type="entry name" value="Ribosomal_bL28"/>
</dbReference>
<dbReference type="NCBIfam" id="TIGR00009">
    <property type="entry name" value="L28"/>
    <property type="match status" value="1"/>
</dbReference>
<evidence type="ECO:0000256" key="2">
    <source>
        <dbReference type="ARBA" id="ARBA00022980"/>
    </source>
</evidence>
<evidence type="ECO:0000256" key="5">
    <source>
        <dbReference type="ARBA" id="ARBA00035269"/>
    </source>
</evidence>
<reference evidence="8 9" key="1">
    <citation type="submission" date="2017-03" db="EMBL/GenBank/DDBJ databases">
        <title>WGS assembly of Porphyra umbilicalis.</title>
        <authorList>
            <person name="Brawley S.H."/>
            <person name="Blouin N.A."/>
            <person name="Ficko-Blean E."/>
            <person name="Wheeler G.L."/>
            <person name="Lohr M."/>
            <person name="Goodson H.V."/>
            <person name="Jenkins J.W."/>
            <person name="Blaby-Haas C.E."/>
            <person name="Helliwell K.E."/>
            <person name="Chan C."/>
            <person name="Marriage T."/>
            <person name="Bhattacharya D."/>
            <person name="Klein A.S."/>
            <person name="Badis Y."/>
            <person name="Brodie J."/>
            <person name="Cao Y."/>
            <person name="Collen J."/>
            <person name="Dittami S.M."/>
            <person name="Gachon C.M."/>
            <person name="Green B.R."/>
            <person name="Karpowicz S."/>
            <person name="Kim J.W."/>
            <person name="Kudahl U."/>
            <person name="Lin S."/>
            <person name="Michel G."/>
            <person name="Mittag M."/>
            <person name="Olson B.J."/>
            <person name="Pangilinan J."/>
            <person name="Peng Y."/>
            <person name="Qiu H."/>
            <person name="Shu S."/>
            <person name="Singer J.T."/>
            <person name="Smith A.G."/>
            <person name="Sprecher B.N."/>
            <person name="Wagner V."/>
            <person name="Wang W."/>
            <person name="Wang Z.-Y."/>
            <person name="Yan J."/>
            <person name="Yarish C."/>
            <person name="Zoeuner-Riek S."/>
            <person name="Zhuang Y."/>
            <person name="Zou Y."/>
            <person name="Lindquist E.A."/>
            <person name="Grimwood J."/>
            <person name="Barry K."/>
            <person name="Rokhsar D.S."/>
            <person name="Schmutz J."/>
            <person name="Stiller J.W."/>
            <person name="Grossman A.R."/>
            <person name="Prochnik S.E."/>
        </authorList>
    </citation>
    <scope>NUCLEOTIDE SEQUENCE [LARGE SCALE GENOMIC DNA]</scope>
    <source>
        <strain evidence="8">4086291</strain>
    </source>
</reference>
<dbReference type="InterPro" id="IPR001383">
    <property type="entry name" value="Ribosomal_bL28_bact-type"/>
</dbReference>
<dbReference type="InterPro" id="IPR037147">
    <property type="entry name" value="Ribosomal_bL28_sf"/>
</dbReference>
<feature type="region of interest" description="Disordered" evidence="7">
    <location>
        <begin position="130"/>
        <end position="152"/>
    </location>
</feature>
<dbReference type="SUPFAM" id="SSF143800">
    <property type="entry name" value="L28p-like"/>
    <property type="match status" value="1"/>
</dbReference>